<sequence>MQESREHRRACKTVDALNDGVEDCVEFPPHRSFDQKEAVIKEWQERMNPSHLKQGVCAVCAQLCFDCKLQDIWPTEMMLKLLRNDYLPAKVLPRTYAIELYHGAILSPKGMRVLEDIGAIQMCDRCRRSLTGKSPSQPVDALANFQYYGWSELPTEIREVFQSASPFEVALVSLARASTITHHYQSKVMRGGRMPEETIQRFSRGNVAILPQDVAGLRRVLPPSPDDVKDTLCVVFCGGKFRPSKEALARFRLVLVSRTKVEIMINFLISENQWYKVSGVKFDRANLESLLVGSDEAVVVEGMQITHLPSSSEEENGSEHNWDDLCGELVMENIAYTMGDYSSRSCESMKAEAMAHALHHGQFMSSLSGSQLVSDSEPYLMSALFPHLDPWGIGSFNPPERTRAQQIPLERQLKNLLRQVDSPFVGDSSFSFVCWNIVQKREAGENVTFSIKSRRRNELASQLRRLSGTVCDFAKKCLTGSIPKAVSDDEKTVMHLFRELTVILKKLRGSAGYKLCCRNEIRSLTRSLGTPAFFITLNPHDLSNMLVGHFGGTTEGEWRMMTSYQRAAFVASHPAAASIAFHEQIQAFIDVILRYKWGVGLFGTCSAYYGMVEAQGRGTLHCHMLVWVEGNLNPDRLRAKMRDDSVFKSSIIRWLEDTIKCELPGMTNVVDVEGKLCPPDEDEDIDPRVERAPQVEELDNLAFASEFREFVTRLAVKCNWHQHTSTCYKHLKAGEVGGDHNCRMRIDGSVRALTELDPETESILLRRFHPWINNFNNVVIFLLQCNMDIKYIGSGPAAKALTYYISDYIAKDELKVHVGLQALQSAIESHRERFRDDNVFSDEFRNKNLLTKTVNAMMGRREISHQQVMSYLVGGGDHYAGHEFRTVRFYEFLDIVDQSKCIDCERLDHTQCPSPLYGTNCMARAGEGSLTVNSDTVDYCLRPTTVAFSGMSLWQFIERTQKVVKLKKGKQQNDLFSDPSHPQYHTYDLCIRNRAVVPVLIGDAIPHPDDSEIHCDEFCKAMLTLFKPWQRPCDLLQSHPNWSAAFESYQFPESVSTLIQNF</sequence>
<dbReference type="InParanoid" id="A0A0C3PRZ4"/>
<dbReference type="HOGENOM" id="CLU_010736_0_0_1"/>
<accession>A0A0C3PRZ4</accession>
<proteinExistence type="predicted"/>
<organism evidence="3 4">
    <name type="scientific">Pisolithus tinctorius Marx 270</name>
    <dbReference type="NCBI Taxonomy" id="870435"/>
    <lineage>
        <taxon>Eukaryota</taxon>
        <taxon>Fungi</taxon>
        <taxon>Dikarya</taxon>
        <taxon>Basidiomycota</taxon>
        <taxon>Agaricomycotina</taxon>
        <taxon>Agaricomycetes</taxon>
        <taxon>Agaricomycetidae</taxon>
        <taxon>Boletales</taxon>
        <taxon>Sclerodermatineae</taxon>
        <taxon>Pisolithaceae</taxon>
        <taxon>Pisolithus</taxon>
    </lineage>
</organism>
<feature type="non-terminal residue" evidence="3">
    <location>
        <position position="1062"/>
    </location>
</feature>
<dbReference type="Proteomes" id="UP000054217">
    <property type="component" value="Unassembled WGS sequence"/>
</dbReference>
<reference evidence="4" key="2">
    <citation type="submission" date="2015-01" db="EMBL/GenBank/DDBJ databases">
        <title>Evolutionary Origins and Diversification of the Mycorrhizal Mutualists.</title>
        <authorList>
            <consortium name="DOE Joint Genome Institute"/>
            <consortium name="Mycorrhizal Genomics Consortium"/>
            <person name="Kohler A."/>
            <person name="Kuo A."/>
            <person name="Nagy L.G."/>
            <person name="Floudas D."/>
            <person name="Copeland A."/>
            <person name="Barry K.W."/>
            <person name="Cichocki N."/>
            <person name="Veneault-Fourrey C."/>
            <person name="LaButti K."/>
            <person name="Lindquist E.A."/>
            <person name="Lipzen A."/>
            <person name="Lundell T."/>
            <person name="Morin E."/>
            <person name="Murat C."/>
            <person name="Riley R."/>
            <person name="Ohm R."/>
            <person name="Sun H."/>
            <person name="Tunlid A."/>
            <person name="Henrissat B."/>
            <person name="Grigoriev I.V."/>
            <person name="Hibbett D.S."/>
            <person name="Martin F."/>
        </authorList>
    </citation>
    <scope>NUCLEOTIDE SEQUENCE [LARGE SCALE GENOMIC DNA]</scope>
    <source>
        <strain evidence="4">Marx 270</strain>
    </source>
</reference>
<dbReference type="InterPro" id="IPR025476">
    <property type="entry name" value="Helitron_helicase-like"/>
</dbReference>
<evidence type="ECO:0000259" key="2">
    <source>
        <dbReference type="Pfam" id="PF20209"/>
    </source>
</evidence>
<dbReference type="EMBL" id="KN831950">
    <property type="protein sequence ID" value="KIO11379.1"/>
    <property type="molecule type" value="Genomic_DNA"/>
</dbReference>
<dbReference type="Pfam" id="PF14214">
    <property type="entry name" value="Helitron_like_N"/>
    <property type="match status" value="1"/>
</dbReference>
<dbReference type="AlphaFoldDB" id="A0A0C3PRZ4"/>
<protein>
    <submittedName>
        <fullName evidence="3">Uncharacterized protein</fullName>
    </submittedName>
</protein>
<feature type="domain" description="Helitron helicase-like" evidence="1">
    <location>
        <begin position="427"/>
        <end position="626"/>
    </location>
</feature>
<dbReference type="InterPro" id="IPR046700">
    <property type="entry name" value="DUF6570"/>
</dbReference>
<evidence type="ECO:0000313" key="4">
    <source>
        <dbReference type="Proteomes" id="UP000054217"/>
    </source>
</evidence>
<dbReference type="STRING" id="870435.A0A0C3PRZ4"/>
<reference evidence="3 4" key="1">
    <citation type="submission" date="2014-04" db="EMBL/GenBank/DDBJ databases">
        <authorList>
            <consortium name="DOE Joint Genome Institute"/>
            <person name="Kuo A."/>
            <person name="Kohler A."/>
            <person name="Costa M.D."/>
            <person name="Nagy L.G."/>
            <person name="Floudas D."/>
            <person name="Copeland A."/>
            <person name="Barry K.W."/>
            <person name="Cichocki N."/>
            <person name="Veneault-Fourrey C."/>
            <person name="LaButti K."/>
            <person name="Lindquist E.A."/>
            <person name="Lipzen A."/>
            <person name="Lundell T."/>
            <person name="Morin E."/>
            <person name="Murat C."/>
            <person name="Sun H."/>
            <person name="Tunlid A."/>
            <person name="Henrissat B."/>
            <person name="Grigoriev I.V."/>
            <person name="Hibbett D.S."/>
            <person name="Martin F."/>
            <person name="Nordberg H.P."/>
            <person name="Cantor M.N."/>
            <person name="Hua S.X."/>
        </authorList>
    </citation>
    <scope>NUCLEOTIDE SEQUENCE [LARGE SCALE GENOMIC DNA]</scope>
    <source>
        <strain evidence="3 4">Marx 270</strain>
    </source>
</reference>
<dbReference type="OrthoDB" id="432234at2759"/>
<feature type="domain" description="DUF6570" evidence="2">
    <location>
        <begin position="137"/>
        <end position="288"/>
    </location>
</feature>
<keyword evidence="4" id="KW-1185">Reference proteome</keyword>
<dbReference type="Pfam" id="PF20209">
    <property type="entry name" value="DUF6570"/>
    <property type="match status" value="1"/>
</dbReference>
<name>A0A0C3PRZ4_PISTI</name>
<evidence type="ECO:0000259" key="1">
    <source>
        <dbReference type="Pfam" id="PF14214"/>
    </source>
</evidence>
<evidence type="ECO:0000313" key="3">
    <source>
        <dbReference type="EMBL" id="KIO11379.1"/>
    </source>
</evidence>
<gene>
    <name evidence="3" type="ORF">M404DRAFT_127242</name>
</gene>